<dbReference type="AlphaFoldDB" id="A0A163CVK7"/>
<feature type="binding site" description="distal binding residue" evidence="5">
    <location>
        <position position="46"/>
    </location>
    <ligand>
        <name>heme</name>
        <dbReference type="ChEBI" id="CHEBI:30413"/>
    </ligand>
    <ligandPart>
        <name>Fe</name>
        <dbReference type="ChEBI" id="CHEBI:18248"/>
    </ligandPart>
</feature>
<dbReference type="GO" id="GO:0020037">
    <property type="term" value="F:heme binding"/>
    <property type="evidence" value="ECO:0007669"/>
    <property type="project" value="InterPro"/>
</dbReference>
<keyword evidence="7" id="KW-1185">Reference proteome</keyword>
<evidence type="ECO:0000256" key="5">
    <source>
        <dbReference type="PIRSR" id="PIRSR601486-1"/>
    </source>
</evidence>
<evidence type="ECO:0000256" key="2">
    <source>
        <dbReference type="ARBA" id="ARBA00022617"/>
    </source>
</evidence>
<proteinExistence type="predicted"/>
<evidence type="ECO:0000256" key="3">
    <source>
        <dbReference type="ARBA" id="ARBA00022723"/>
    </source>
</evidence>
<keyword evidence="4 5" id="KW-0408">Iron</keyword>
<gene>
    <name evidence="6" type="ORF">AVW16_08910</name>
</gene>
<keyword evidence="3 5" id="KW-0479">Metal-binding</keyword>
<sequence>MKDIAQAIGRATVDAVVADFYTRVRAHPRLSIPFARVADWPRHEAHIAHFWWTSLGGERYLDVDYRVGPKHVEVGVTDALLDDWLALFATTLADHLPDELAAPWYERAARIGQSLLFLAAFAGHPHGGAPGGRA</sequence>
<keyword evidence="1" id="KW-0813">Transport</keyword>
<dbReference type="OrthoDB" id="25954at2"/>
<organism evidence="6 7">
    <name type="scientific">Crenobacter luteus</name>
    <dbReference type="NCBI Taxonomy" id="1452487"/>
    <lineage>
        <taxon>Bacteria</taxon>
        <taxon>Pseudomonadati</taxon>
        <taxon>Pseudomonadota</taxon>
        <taxon>Betaproteobacteria</taxon>
        <taxon>Neisseriales</taxon>
        <taxon>Neisseriaceae</taxon>
        <taxon>Crenobacter</taxon>
    </lineage>
</organism>
<dbReference type="GO" id="GO:0019825">
    <property type="term" value="F:oxygen binding"/>
    <property type="evidence" value="ECO:0007669"/>
    <property type="project" value="InterPro"/>
</dbReference>
<dbReference type="RefSeq" id="WP_066611148.1">
    <property type="nucleotide sequence ID" value="NZ_LQQU01000015.1"/>
</dbReference>
<dbReference type="Gene3D" id="1.10.490.10">
    <property type="entry name" value="Globins"/>
    <property type="match status" value="1"/>
</dbReference>
<evidence type="ECO:0000256" key="1">
    <source>
        <dbReference type="ARBA" id="ARBA00022448"/>
    </source>
</evidence>
<dbReference type="CDD" id="cd08916">
    <property type="entry name" value="TrHb3_P"/>
    <property type="match status" value="1"/>
</dbReference>
<dbReference type="Proteomes" id="UP000076625">
    <property type="component" value="Unassembled WGS sequence"/>
</dbReference>
<comment type="caution">
    <text evidence="6">The sequence shown here is derived from an EMBL/GenBank/DDBJ whole genome shotgun (WGS) entry which is preliminary data.</text>
</comment>
<dbReference type="InterPro" id="IPR012292">
    <property type="entry name" value="Globin/Proto"/>
</dbReference>
<dbReference type="InterPro" id="IPR009050">
    <property type="entry name" value="Globin-like_sf"/>
</dbReference>
<accession>A0A163CVK7</accession>
<protein>
    <recommendedName>
        <fullName evidence="8">Globin</fullName>
    </recommendedName>
</protein>
<evidence type="ECO:0000256" key="4">
    <source>
        <dbReference type="ARBA" id="ARBA00023004"/>
    </source>
</evidence>
<dbReference type="Pfam" id="PF01152">
    <property type="entry name" value="Bac_globin"/>
    <property type="match status" value="1"/>
</dbReference>
<dbReference type="InterPro" id="IPR001486">
    <property type="entry name" value="Hemoglobin_trunc"/>
</dbReference>
<dbReference type="STRING" id="1452487.AVW16_08910"/>
<reference evidence="7" key="1">
    <citation type="submission" date="2016-01" db="EMBL/GenBank/DDBJ databases">
        <title>Draft genome of Chromobacterium sp. F49.</title>
        <authorList>
            <person name="Hong K.W."/>
        </authorList>
    </citation>
    <scope>NUCLEOTIDE SEQUENCE [LARGE SCALE GENOMIC DNA]</scope>
    <source>
        <strain evidence="7">CN10</strain>
    </source>
</reference>
<feature type="binding site" description="distal binding residue" evidence="5">
    <location>
        <position position="71"/>
    </location>
    <ligand>
        <name>heme</name>
        <dbReference type="ChEBI" id="CHEBI:30413"/>
    </ligand>
    <ligandPart>
        <name>Fe</name>
        <dbReference type="ChEBI" id="CHEBI:18248"/>
    </ligandPart>
</feature>
<dbReference type="GO" id="GO:0046872">
    <property type="term" value="F:metal ion binding"/>
    <property type="evidence" value="ECO:0007669"/>
    <property type="project" value="UniProtKB-KW"/>
</dbReference>
<keyword evidence="2 5" id="KW-0349">Heme</keyword>
<dbReference type="EMBL" id="LQQU01000015">
    <property type="protein sequence ID" value="KZE33276.1"/>
    <property type="molecule type" value="Genomic_DNA"/>
</dbReference>
<evidence type="ECO:0000313" key="7">
    <source>
        <dbReference type="Proteomes" id="UP000076625"/>
    </source>
</evidence>
<name>A0A163CVK7_9NEIS</name>
<dbReference type="SUPFAM" id="SSF46458">
    <property type="entry name" value="Globin-like"/>
    <property type="match status" value="1"/>
</dbReference>
<evidence type="ECO:0000313" key="6">
    <source>
        <dbReference type="EMBL" id="KZE33276.1"/>
    </source>
</evidence>
<evidence type="ECO:0008006" key="8">
    <source>
        <dbReference type="Google" id="ProtNLM"/>
    </source>
</evidence>